<accession>A0A0D3J562</accession>
<keyword evidence="3" id="KW-1185">Reference proteome</keyword>
<dbReference type="Proteomes" id="UP000013827">
    <property type="component" value="Unassembled WGS sequence"/>
</dbReference>
<reference evidence="3" key="1">
    <citation type="journal article" date="2013" name="Nature">
        <title>Pan genome of the phytoplankton Emiliania underpins its global distribution.</title>
        <authorList>
            <person name="Read B.A."/>
            <person name="Kegel J."/>
            <person name="Klute M.J."/>
            <person name="Kuo A."/>
            <person name="Lefebvre S.C."/>
            <person name="Maumus F."/>
            <person name="Mayer C."/>
            <person name="Miller J."/>
            <person name="Monier A."/>
            <person name="Salamov A."/>
            <person name="Young J."/>
            <person name="Aguilar M."/>
            <person name="Claverie J.M."/>
            <person name="Frickenhaus S."/>
            <person name="Gonzalez K."/>
            <person name="Herman E.K."/>
            <person name="Lin Y.C."/>
            <person name="Napier J."/>
            <person name="Ogata H."/>
            <person name="Sarno A.F."/>
            <person name="Shmutz J."/>
            <person name="Schroeder D."/>
            <person name="de Vargas C."/>
            <person name="Verret F."/>
            <person name="von Dassow P."/>
            <person name="Valentin K."/>
            <person name="Van de Peer Y."/>
            <person name="Wheeler G."/>
            <person name="Dacks J.B."/>
            <person name="Delwiche C.F."/>
            <person name="Dyhrman S.T."/>
            <person name="Glockner G."/>
            <person name="John U."/>
            <person name="Richards T."/>
            <person name="Worden A.Z."/>
            <person name="Zhang X."/>
            <person name="Grigoriev I.V."/>
            <person name="Allen A.E."/>
            <person name="Bidle K."/>
            <person name="Borodovsky M."/>
            <person name="Bowler C."/>
            <person name="Brownlee C."/>
            <person name="Cock J.M."/>
            <person name="Elias M."/>
            <person name="Gladyshev V.N."/>
            <person name="Groth M."/>
            <person name="Guda C."/>
            <person name="Hadaegh A."/>
            <person name="Iglesias-Rodriguez M.D."/>
            <person name="Jenkins J."/>
            <person name="Jones B.M."/>
            <person name="Lawson T."/>
            <person name="Leese F."/>
            <person name="Lindquist E."/>
            <person name="Lobanov A."/>
            <person name="Lomsadze A."/>
            <person name="Malik S.B."/>
            <person name="Marsh M.E."/>
            <person name="Mackinder L."/>
            <person name="Mock T."/>
            <person name="Mueller-Roeber B."/>
            <person name="Pagarete A."/>
            <person name="Parker M."/>
            <person name="Probert I."/>
            <person name="Quesneville H."/>
            <person name="Raines C."/>
            <person name="Rensing S.A."/>
            <person name="Riano-Pachon D.M."/>
            <person name="Richier S."/>
            <person name="Rokitta S."/>
            <person name="Shiraiwa Y."/>
            <person name="Soanes D.M."/>
            <person name="van der Giezen M."/>
            <person name="Wahlund T.M."/>
            <person name="Williams B."/>
            <person name="Wilson W."/>
            <person name="Wolfe G."/>
            <person name="Wurch L.L."/>
        </authorList>
    </citation>
    <scope>NUCLEOTIDE SEQUENCE</scope>
</reference>
<dbReference type="RefSeq" id="XP_005771076.1">
    <property type="nucleotide sequence ID" value="XM_005771019.1"/>
</dbReference>
<protein>
    <submittedName>
        <fullName evidence="2">Uncharacterized protein</fullName>
    </submittedName>
</protein>
<name>A0A0D3J562_EMIH1</name>
<organism evidence="2 3">
    <name type="scientific">Emiliania huxleyi (strain CCMP1516)</name>
    <dbReference type="NCBI Taxonomy" id="280463"/>
    <lineage>
        <taxon>Eukaryota</taxon>
        <taxon>Haptista</taxon>
        <taxon>Haptophyta</taxon>
        <taxon>Prymnesiophyceae</taxon>
        <taxon>Isochrysidales</taxon>
        <taxon>Noelaerhabdaceae</taxon>
        <taxon>Emiliania</taxon>
    </lineage>
</organism>
<feature type="compositionally biased region" description="Low complexity" evidence="1">
    <location>
        <begin position="66"/>
        <end position="77"/>
    </location>
</feature>
<evidence type="ECO:0000313" key="2">
    <source>
        <dbReference type="EnsemblProtists" id="EOD18647"/>
    </source>
</evidence>
<feature type="region of interest" description="Disordered" evidence="1">
    <location>
        <begin position="60"/>
        <end position="108"/>
    </location>
</feature>
<reference evidence="2" key="2">
    <citation type="submission" date="2024-10" db="UniProtKB">
        <authorList>
            <consortium name="EnsemblProtists"/>
        </authorList>
    </citation>
    <scope>IDENTIFICATION</scope>
</reference>
<dbReference type="AlphaFoldDB" id="A0A0D3J562"/>
<evidence type="ECO:0000256" key="1">
    <source>
        <dbReference type="SAM" id="MobiDB-lite"/>
    </source>
</evidence>
<dbReference type="HOGENOM" id="CLU_2255252_0_0_1"/>
<feature type="region of interest" description="Disordered" evidence="1">
    <location>
        <begin position="1"/>
        <end position="45"/>
    </location>
</feature>
<feature type="compositionally biased region" description="Low complexity" evidence="1">
    <location>
        <begin position="99"/>
        <end position="108"/>
    </location>
</feature>
<proteinExistence type="predicted"/>
<evidence type="ECO:0000313" key="3">
    <source>
        <dbReference type="Proteomes" id="UP000013827"/>
    </source>
</evidence>
<dbReference type="KEGG" id="ehx:EMIHUDRAFT_255821"/>
<sequence>MSASFALDIDGSGRFRARSSPGSAAPRCSRRPLERAQRTRGTAKEGAILHRFFGRLPRRTTRGARARAGCGSSATSSVVPDGSGAFYHQPLPRPPPSAPSLELSEAAF</sequence>
<dbReference type="EnsemblProtists" id="EOD18647">
    <property type="protein sequence ID" value="EOD18647"/>
    <property type="gene ID" value="EMIHUDRAFT_255821"/>
</dbReference>
<dbReference type="GeneID" id="17264194"/>
<dbReference type="PaxDb" id="2903-EOD18647"/>